<feature type="compositionally biased region" description="Polar residues" evidence="1">
    <location>
        <begin position="1158"/>
        <end position="1173"/>
    </location>
</feature>
<feature type="compositionally biased region" description="Basic and acidic residues" evidence="1">
    <location>
        <begin position="553"/>
        <end position="568"/>
    </location>
</feature>
<keyword evidence="3" id="KW-1185">Reference proteome</keyword>
<feature type="compositionally biased region" description="Low complexity" evidence="1">
    <location>
        <begin position="1125"/>
        <end position="1138"/>
    </location>
</feature>
<gene>
    <name evidence="2" type="ORF">LTRI10_LOCUS53161</name>
</gene>
<evidence type="ECO:0000313" key="2">
    <source>
        <dbReference type="EMBL" id="CAL1413969.1"/>
    </source>
</evidence>
<organism evidence="2 3">
    <name type="scientific">Linum trigynum</name>
    <dbReference type="NCBI Taxonomy" id="586398"/>
    <lineage>
        <taxon>Eukaryota</taxon>
        <taxon>Viridiplantae</taxon>
        <taxon>Streptophyta</taxon>
        <taxon>Embryophyta</taxon>
        <taxon>Tracheophyta</taxon>
        <taxon>Spermatophyta</taxon>
        <taxon>Magnoliopsida</taxon>
        <taxon>eudicotyledons</taxon>
        <taxon>Gunneridae</taxon>
        <taxon>Pentapetalae</taxon>
        <taxon>rosids</taxon>
        <taxon>fabids</taxon>
        <taxon>Malpighiales</taxon>
        <taxon>Linaceae</taxon>
        <taxon>Linum</taxon>
    </lineage>
</organism>
<evidence type="ECO:0000256" key="1">
    <source>
        <dbReference type="SAM" id="MobiDB-lite"/>
    </source>
</evidence>
<dbReference type="PANTHER" id="PTHR31115:SF3">
    <property type="entry name" value="EXPRESSED PROTEIN"/>
    <property type="match status" value="1"/>
</dbReference>
<proteinExistence type="predicted"/>
<evidence type="ECO:0000313" key="3">
    <source>
        <dbReference type="Proteomes" id="UP001497516"/>
    </source>
</evidence>
<reference evidence="2 3" key="1">
    <citation type="submission" date="2024-04" db="EMBL/GenBank/DDBJ databases">
        <authorList>
            <person name="Fracassetti M."/>
        </authorList>
    </citation>
    <scope>NUCLEOTIDE SEQUENCE [LARGE SCALE GENOMIC DNA]</scope>
</reference>
<feature type="compositionally biased region" description="Polar residues" evidence="1">
    <location>
        <begin position="1209"/>
        <end position="1221"/>
    </location>
</feature>
<feature type="region of interest" description="Disordered" evidence="1">
    <location>
        <begin position="338"/>
        <end position="427"/>
    </location>
</feature>
<feature type="compositionally biased region" description="Polar residues" evidence="1">
    <location>
        <begin position="343"/>
        <end position="355"/>
    </location>
</feature>
<feature type="compositionally biased region" description="Low complexity" evidence="1">
    <location>
        <begin position="398"/>
        <end position="410"/>
    </location>
</feature>
<feature type="compositionally biased region" description="Basic and acidic residues" evidence="1">
    <location>
        <begin position="208"/>
        <end position="217"/>
    </location>
</feature>
<sequence>MATSSKFDTSSGSPDRPVYSSGQRGSHTITQLDRSSSFRESMEGGPVPSSLPNMIRSSSVLSQGDVTNFLQCLRFDPKNVAADHKASRQGDFRRHLNIALNVSMDDSQSVSLKGKVAQAPIPEEIKRVRASLRECSVKARERMKIFSEALSVFNKFFPAIPSKKRSRSESFSNDRSSSILSSDRSVLGQSLSKMGVQNHGVTSSFDLEQQKPEERTKSVVPSKRTRTSLVDVRSNNLARAPGAADRDREALRLASNGTVQTDERTLSIGVDGWEKTKMKKKRSGIKPDASSSSVSTKPTDLYRDPKQGLQQRAATDPRSRLNGDAQGFRQGVASAVGVGKSEGVSQSPCLSSRSSFPRADLENGSVLNDRRERSVSSDKERPNIRSVNKSNVRDDLNSASPTSSTKASPSVRAPRTGSVGAPKLSPVVHRATAASDWELSHCKNKPPAIGANIRKRTASNRSSSPPVAQWAGQRPQKISRTARRTNLMPIVSSNDEVSAVDTVSDVSGNETGIGLSTPRRLSAGSPQQVKLKSEPLSSTALSESEESGAPEIKSWDKPKKSDEMDEKVGQNVQKVSSLGTPSRKNKLMQGEDLGDGVRRQGRTGRAISTTRSLTPIGIEKLGPAKQIRSARAGSDKNESKPGRPPTRKLSDRKAYTRQKNTAVQATPDFFVASDDGQEELLAAANAAISHASQVLSSSFWRQMEQFFGCIADVDLDYLKQQVNLDPIVSPAPFSSVAHICSNISNGYRLIEQGGEVGCTVETTGFELQSREYVPSAGDSSLCQMLLAAIISEDDCCLEDEDNEFGAYATGFEPDRVLGLSGLDHLDIFQASSQAIFNEYKVTVKPGRDSSEINVLGIPKEGTYSNSIHAANGVFSDQTPIPIAASELQFDNMRLNEKLLLEVQSIGIFPESVPSMHTDDQGITVDICELEDKHAEQVLKKRGLLDHLLKDAMNTKEIQEKEFEQRAYDKLTTMAYYKYMACCGPAGGKNSNNKMAKQATLAFIKRTLERCYNYEDTGKGCFSEPMFKELFLSAPSQVNGPQMVNTVDGEPAKPFVAAPSRLVSATTVSQLSPQTPRLGQNGDVFVANHSDMLPPVHRGSGKEETWSNRVKKRELLLEDVGGGTTGTSSGIEGSLSSSTKGKRSERDREGKVHNREISSRNGTNRSGRPALSNSRGERKSKAKPKQKTTQLSVSVNGLLGKTEQPKPTLPSESKPTHPTGSNAKEKDGFGLDELDDPDSLDLSNMLPGIDDDGQGQDLGSWLNIDDDGLQDLDFMGLEIPMDDLSDLNMMV</sequence>
<feature type="region of interest" description="Disordered" evidence="1">
    <location>
        <begin position="198"/>
        <end position="247"/>
    </location>
</feature>
<feature type="compositionally biased region" description="Polar residues" evidence="1">
    <location>
        <begin position="289"/>
        <end position="298"/>
    </location>
</feature>
<dbReference type="Proteomes" id="UP001497516">
    <property type="component" value="Chromosome 9"/>
</dbReference>
<feature type="compositionally biased region" description="Polar residues" evidence="1">
    <location>
        <begin position="20"/>
        <end position="35"/>
    </location>
</feature>
<name>A0AAV2GTD0_9ROSI</name>
<dbReference type="EMBL" id="OZ034822">
    <property type="protein sequence ID" value="CAL1413969.1"/>
    <property type="molecule type" value="Genomic_DNA"/>
</dbReference>
<feature type="compositionally biased region" description="Polar residues" evidence="1">
    <location>
        <begin position="570"/>
        <end position="582"/>
    </location>
</feature>
<feature type="region of interest" description="Disordered" evidence="1">
    <location>
        <begin position="1117"/>
        <end position="1257"/>
    </location>
</feature>
<feature type="compositionally biased region" description="Basic and acidic residues" evidence="1">
    <location>
        <begin position="368"/>
        <end position="383"/>
    </location>
</feature>
<protein>
    <submittedName>
        <fullName evidence="2">Uncharacterized protein</fullName>
    </submittedName>
</protein>
<feature type="region of interest" description="Disordered" evidence="1">
    <location>
        <begin position="1"/>
        <end position="53"/>
    </location>
</feature>
<dbReference type="PANTHER" id="PTHR31115">
    <property type="entry name" value="OS05G0107300 PROTEIN"/>
    <property type="match status" value="1"/>
</dbReference>
<feature type="compositionally biased region" description="Polar residues" evidence="1">
    <location>
        <begin position="1"/>
        <end position="13"/>
    </location>
</feature>
<feature type="compositionally biased region" description="Basic and acidic residues" evidence="1">
    <location>
        <begin position="1141"/>
        <end position="1157"/>
    </location>
</feature>
<accession>A0AAV2GTD0</accession>
<feature type="compositionally biased region" description="Acidic residues" evidence="1">
    <location>
        <begin position="1229"/>
        <end position="1238"/>
    </location>
</feature>
<feature type="region of interest" description="Disordered" evidence="1">
    <location>
        <begin position="278"/>
        <end position="325"/>
    </location>
</feature>
<feature type="region of interest" description="Disordered" evidence="1">
    <location>
        <begin position="445"/>
        <end position="657"/>
    </location>
</feature>